<dbReference type="OrthoDB" id="2020720at2759"/>
<dbReference type="GO" id="GO:0005682">
    <property type="term" value="C:U5 snRNP"/>
    <property type="evidence" value="ECO:0007669"/>
    <property type="project" value="TreeGrafter"/>
</dbReference>
<dbReference type="InterPro" id="IPR010920">
    <property type="entry name" value="LSM_dom_sf"/>
</dbReference>
<feature type="domain" description="Sm" evidence="12">
    <location>
        <begin position="4"/>
        <end position="87"/>
    </location>
</feature>
<feature type="compositionally biased region" description="Pro residues" evidence="11">
    <location>
        <begin position="158"/>
        <end position="221"/>
    </location>
</feature>
<feature type="region of interest" description="Disordered" evidence="11">
    <location>
        <begin position="83"/>
        <end position="138"/>
    </location>
</feature>
<dbReference type="InterPro" id="IPR001163">
    <property type="entry name" value="Sm_dom_euk/arc"/>
</dbReference>
<dbReference type="SUPFAM" id="SSF50182">
    <property type="entry name" value="Sm-like ribonucleoproteins"/>
    <property type="match status" value="1"/>
</dbReference>
<evidence type="ECO:0000259" key="12">
    <source>
        <dbReference type="PROSITE" id="PS52002"/>
    </source>
</evidence>
<dbReference type="AlphaFoldDB" id="A0A2V0P075"/>
<dbReference type="GO" id="GO:0005686">
    <property type="term" value="C:U2 snRNP"/>
    <property type="evidence" value="ECO:0007669"/>
    <property type="project" value="TreeGrafter"/>
</dbReference>
<reference evidence="13 14" key="1">
    <citation type="journal article" date="2018" name="Sci. Rep.">
        <title>Raphidocelis subcapitata (=Pseudokirchneriella subcapitata) provides an insight into genome evolution and environmental adaptations in the Sphaeropleales.</title>
        <authorList>
            <person name="Suzuki S."/>
            <person name="Yamaguchi H."/>
            <person name="Nakajima N."/>
            <person name="Kawachi M."/>
        </authorList>
    </citation>
    <scope>NUCLEOTIDE SEQUENCE [LARGE SCALE GENOMIC DNA]</scope>
    <source>
        <strain evidence="13 14">NIES-35</strain>
    </source>
</reference>
<dbReference type="Pfam" id="PF01423">
    <property type="entry name" value="LSM"/>
    <property type="match status" value="1"/>
</dbReference>
<keyword evidence="8" id="KW-0539">Nucleus</keyword>
<dbReference type="GO" id="GO:0046540">
    <property type="term" value="C:U4/U6 x U5 tri-snRNP complex"/>
    <property type="evidence" value="ECO:0007669"/>
    <property type="project" value="TreeGrafter"/>
</dbReference>
<keyword evidence="9" id="KW-0687">Ribonucleoprotein</keyword>
<sequence>MSLQRTSKLLSYVNYRMRVTVVDGRQIVGRFMAYDRHMNLVLGDAEEFRKLPPKKGKAEEEREERRVLGLILLRGEEVVSLTIEGPPPQEDLRGSKSQVAPPGPGAGRAAGRGMPVAAPGHAPAGLAGPAPGVGGPAPGAMMPRPQMMAPPGGMMRPPGMPPPGMPPPGMPPPGMRPGMPGGPPMGFAPPPMPGFPPRPGMPPPGGPPPFPGMRPGMPPPQ</sequence>
<evidence type="ECO:0000313" key="13">
    <source>
        <dbReference type="EMBL" id="GBF93268.1"/>
    </source>
</evidence>
<evidence type="ECO:0000256" key="3">
    <source>
        <dbReference type="ARBA" id="ARBA00009123"/>
    </source>
</evidence>
<evidence type="ECO:0000256" key="11">
    <source>
        <dbReference type="SAM" id="MobiDB-lite"/>
    </source>
</evidence>
<evidence type="ECO:0000313" key="14">
    <source>
        <dbReference type="Proteomes" id="UP000247498"/>
    </source>
</evidence>
<gene>
    <name evidence="13" type="ORF">Rsub_06000</name>
</gene>
<organism evidence="13 14">
    <name type="scientific">Raphidocelis subcapitata</name>
    <dbReference type="NCBI Taxonomy" id="307507"/>
    <lineage>
        <taxon>Eukaryota</taxon>
        <taxon>Viridiplantae</taxon>
        <taxon>Chlorophyta</taxon>
        <taxon>core chlorophytes</taxon>
        <taxon>Chlorophyceae</taxon>
        <taxon>CS clade</taxon>
        <taxon>Sphaeropleales</taxon>
        <taxon>Selenastraceae</taxon>
        <taxon>Raphidocelis</taxon>
    </lineage>
</organism>
<dbReference type="STRING" id="307507.A0A2V0P075"/>
<feature type="region of interest" description="Disordered" evidence="11">
    <location>
        <begin position="157"/>
        <end position="221"/>
    </location>
</feature>
<evidence type="ECO:0000256" key="10">
    <source>
        <dbReference type="ARBA" id="ARBA00041355"/>
    </source>
</evidence>
<dbReference type="GO" id="GO:0071004">
    <property type="term" value="C:U2-type prespliceosome"/>
    <property type="evidence" value="ECO:0007669"/>
    <property type="project" value="TreeGrafter"/>
</dbReference>
<dbReference type="GO" id="GO:0070990">
    <property type="term" value="F:snRNP binding"/>
    <property type="evidence" value="ECO:0007669"/>
    <property type="project" value="TreeGrafter"/>
</dbReference>
<dbReference type="Proteomes" id="UP000247498">
    <property type="component" value="Unassembled WGS sequence"/>
</dbReference>
<comment type="subcellular location">
    <subcellularLocation>
        <location evidence="2">Cytoplasm</location>
    </subcellularLocation>
    <subcellularLocation>
        <location evidence="1">Nucleus</location>
    </subcellularLocation>
</comment>
<dbReference type="GO" id="GO:0071013">
    <property type="term" value="C:catalytic step 2 spliceosome"/>
    <property type="evidence" value="ECO:0007669"/>
    <property type="project" value="TreeGrafter"/>
</dbReference>
<keyword evidence="7" id="KW-0508">mRNA splicing</keyword>
<dbReference type="GO" id="GO:0005737">
    <property type="term" value="C:cytoplasm"/>
    <property type="evidence" value="ECO:0007669"/>
    <property type="project" value="UniProtKB-SubCell"/>
</dbReference>
<dbReference type="PROSITE" id="PS52002">
    <property type="entry name" value="SM"/>
    <property type="match status" value="1"/>
</dbReference>
<comment type="caution">
    <text evidence="13">The sequence shown here is derived from an EMBL/GenBank/DDBJ whole genome shotgun (WGS) entry which is preliminary data.</text>
</comment>
<evidence type="ECO:0000256" key="4">
    <source>
        <dbReference type="ARBA" id="ARBA00022490"/>
    </source>
</evidence>
<name>A0A2V0P075_9CHLO</name>
<dbReference type="PANTHER" id="PTHR10701">
    <property type="entry name" value="SMALL NUCLEAR RIBONUCLEOPROTEIN-ASSOCIATED PROTEIN B AND N"/>
    <property type="match status" value="1"/>
</dbReference>
<dbReference type="CDD" id="cd01717">
    <property type="entry name" value="Sm_B"/>
    <property type="match status" value="1"/>
</dbReference>
<evidence type="ECO:0000256" key="8">
    <source>
        <dbReference type="ARBA" id="ARBA00023242"/>
    </source>
</evidence>
<dbReference type="Gene3D" id="2.30.30.100">
    <property type="match status" value="1"/>
</dbReference>
<dbReference type="GO" id="GO:0003723">
    <property type="term" value="F:RNA binding"/>
    <property type="evidence" value="ECO:0007669"/>
    <property type="project" value="UniProtKB-KW"/>
</dbReference>
<dbReference type="FunCoup" id="A0A2V0P075">
    <property type="interactions" value="1518"/>
</dbReference>
<dbReference type="EMBL" id="BDRX01000039">
    <property type="protein sequence ID" value="GBF93268.1"/>
    <property type="molecule type" value="Genomic_DNA"/>
</dbReference>
<accession>A0A2V0P075</accession>
<evidence type="ECO:0000256" key="9">
    <source>
        <dbReference type="ARBA" id="ARBA00023274"/>
    </source>
</evidence>
<evidence type="ECO:0000256" key="5">
    <source>
        <dbReference type="ARBA" id="ARBA00022664"/>
    </source>
</evidence>
<dbReference type="PANTHER" id="PTHR10701:SF0">
    <property type="entry name" value="SMALL NUCLEAR RIBONUCLEOPROTEIN-ASSOCIATED PROTEIN B"/>
    <property type="match status" value="1"/>
</dbReference>
<protein>
    <recommendedName>
        <fullName evidence="10">Sm protein B</fullName>
    </recommendedName>
</protein>
<keyword evidence="14" id="KW-1185">Reference proteome</keyword>
<feature type="compositionally biased region" description="Low complexity" evidence="11">
    <location>
        <begin position="111"/>
        <end position="130"/>
    </location>
</feature>
<evidence type="ECO:0000256" key="6">
    <source>
        <dbReference type="ARBA" id="ARBA00022884"/>
    </source>
</evidence>
<dbReference type="InterPro" id="IPR050914">
    <property type="entry name" value="snRNP_SmB/NAA38-like"/>
</dbReference>
<comment type="similarity">
    <text evidence="3">Belongs to the snRNP SmB/SmN family.</text>
</comment>
<keyword evidence="5" id="KW-0507">mRNA processing</keyword>
<dbReference type="GO" id="GO:0005685">
    <property type="term" value="C:U1 snRNP"/>
    <property type="evidence" value="ECO:0007669"/>
    <property type="project" value="TreeGrafter"/>
</dbReference>
<dbReference type="InParanoid" id="A0A2V0P075"/>
<keyword evidence="6" id="KW-0694">RNA-binding</keyword>
<evidence type="ECO:0000256" key="7">
    <source>
        <dbReference type="ARBA" id="ARBA00023187"/>
    </source>
</evidence>
<proteinExistence type="inferred from homology"/>
<evidence type="ECO:0000256" key="2">
    <source>
        <dbReference type="ARBA" id="ARBA00004496"/>
    </source>
</evidence>
<dbReference type="GO" id="GO:0005687">
    <property type="term" value="C:U4 snRNP"/>
    <property type="evidence" value="ECO:0007669"/>
    <property type="project" value="TreeGrafter"/>
</dbReference>
<dbReference type="SMART" id="SM00651">
    <property type="entry name" value="Sm"/>
    <property type="match status" value="1"/>
</dbReference>
<keyword evidence="4" id="KW-0963">Cytoplasm</keyword>
<dbReference type="InterPro" id="IPR047575">
    <property type="entry name" value="Sm"/>
</dbReference>
<evidence type="ECO:0000256" key="1">
    <source>
        <dbReference type="ARBA" id="ARBA00004123"/>
    </source>
</evidence>
<dbReference type="GO" id="GO:0000398">
    <property type="term" value="P:mRNA splicing, via spliceosome"/>
    <property type="evidence" value="ECO:0007669"/>
    <property type="project" value="TreeGrafter"/>
</dbReference>